<evidence type="ECO:0000313" key="2">
    <source>
        <dbReference type="Proteomes" id="UP001354989"/>
    </source>
</evidence>
<sequence length="293" mass="34841">MLSKFINPFTDFGFKKLFGEEANKDLLIDFLNQLLPEEDQIKELSYQNNEHLPRTPEERKAIFDLFCQNEAGETFIIELQRAKQKYFKDRSLYYSTFPIQEQAEPGKDWKFKLKSVYTIGIMDFVFDEKDENKDKLLHHVQLLETETKEVFYDKLTFIYLETPKFTKELHELESKFDKWLYLLRNLEKLQDRPAQLQERIFTKFFDNAEIAHYTPVERKAYEASLKVYRDLFNVIETAKSEAEKIGIEKGAQNEKNEFIKSLIQMNVLSDAQIAQSARVTEDQVKKIRKDLNL</sequence>
<dbReference type="EMBL" id="AP025292">
    <property type="protein sequence ID" value="BDC98478.1"/>
    <property type="molecule type" value="Genomic_DNA"/>
</dbReference>
<evidence type="ECO:0000313" key="1">
    <source>
        <dbReference type="EMBL" id="BDC98478.1"/>
    </source>
</evidence>
<accession>A0ABN6L6K5</accession>
<name>A0ABN6L6K5_9BACT</name>
<dbReference type="Pfam" id="PF12784">
    <property type="entry name" value="PDDEXK_2"/>
    <property type="match status" value="1"/>
</dbReference>
<dbReference type="NCBIfam" id="TIGR01784">
    <property type="entry name" value="T_den_put_tspse"/>
    <property type="match status" value="1"/>
</dbReference>
<keyword evidence="2" id="KW-1185">Reference proteome</keyword>
<dbReference type="Proteomes" id="UP001354989">
    <property type="component" value="Chromosome"/>
</dbReference>
<dbReference type="RefSeq" id="WP_338397692.1">
    <property type="nucleotide sequence ID" value="NZ_AP025292.1"/>
</dbReference>
<dbReference type="InterPro" id="IPR010106">
    <property type="entry name" value="RpnA"/>
</dbReference>
<reference evidence="1 2" key="1">
    <citation type="submission" date="2021-12" db="EMBL/GenBank/DDBJ databases">
        <title>Genome sequencing of bacteria with rrn-lacking chromosome and rrn-plasmid.</title>
        <authorList>
            <person name="Anda M."/>
            <person name="Iwasaki W."/>
        </authorList>
    </citation>
    <scope>NUCLEOTIDE SEQUENCE [LARGE SCALE GENOMIC DNA]</scope>
    <source>
        <strain evidence="1 2">NBRC 101262</strain>
    </source>
</reference>
<evidence type="ECO:0008006" key="3">
    <source>
        <dbReference type="Google" id="ProtNLM"/>
    </source>
</evidence>
<dbReference type="PANTHER" id="PTHR41317:SF1">
    <property type="entry name" value="PD-(D_E)XK NUCLEASE FAMILY TRANSPOSASE"/>
    <property type="match status" value="1"/>
</dbReference>
<gene>
    <name evidence="1" type="ORF">PEPS_07590</name>
</gene>
<protein>
    <recommendedName>
        <fullName evidence="3">Rpn family recombination-promoting nuclease/putative transposase</fullName>
    </recommendedName>
</protein>
<proteinExistence type="predicted"/>
<organism evidence="1 2">
    <name type="scientific">Persicobacter psychrovividus</name>
    <dbReference type="NCBI Taxonomy" id="387638"/>
    <lineage>
        <taxon>Bacteria</taxon>
        <taxon>Pseudomonadati</taxon>
        <taxon>Bacteroidota</taxon>
        <taxon>Cytophagia</taxon>
        <taxon>Cytophagales</taxon>
        <taxon>Persicobacteraceae</taxon>
        <taxon>Persicobacter</taxon>
    </lineage>
</organism>
<dbReference type="PANTHER" id="PTHR41317">
    <property type="entry name" value="PD-(D_E)XK NUCLEASE FAMILY TRANSPOSASE"/>
    <property type="match status" value="1"/>
</dbReference>